<dbReference type="Proteomes" id="UP000240572">
    <property type="component" value="Unassembled WGS sequence"/>
</dbReference>
<sequence>MKKTIQKKLTLDKKVISNLALQQQQAVLGGKSGYESICYCTGGCATHPGVCA</sequence>
<comment type="caution">
    <text evidence="1">The sequence shown here is derived from an EMBL/GenBank/DDBJ whole genome shotgun (WGS) entry which is preliminary data.</text>
</comment>
<reference evidence="1 2" key="1">
    <citation type="submission" date="2018-03" db="EMBL/GenBank/DDBJ databases">
        <title>Genomic Encyclopedia of Type Strains, Phase III (KMG-III): the genomes of soil and plant-associated and newly described type strains.</title>
        <authorList>
            <person name="Whitman W."/>
        </authorList>
    </citation>
    <scope>NUCLEOTIDE SEQUENCE [LARGE SCALE GENOMIC DNA]</scope>
    <source>
        <strain evidence="1 2">CGMCC 1.12700</strain>
    </source>
</reference>
<organism evidence="1 2">
    <name type="scientific">Taibaiella chishuiensis</name>
    <dbReference type="NCBI Taxonomy" id="1434707"/>
    <lineage>
        <taxon>Bacteria</taxon>
        <taxon>Pseudomonadati</taxon>
        <taxon>Bacteroidota</taxon>
        <taxon>Chitinophagia</taxon>
        <taxon>Chitinophagales</taxon>
        <taxon>Chitinophagaceae</taxon>
        <taxon>Taibaiella</taxon>
    </lineage>
</organism>
<accession>A0A2P8DCH5</accession>
<keyword evidence="2" id="KW-1185">Reference proteome</keyword>
<name>A0A2P8DCH5_9BACT</name>
<proteinExistence type="predicted"/>
<dbReference type="InterPro" id="IPR058238">
    <property type="entry name" value="Lant_leader_dom"/>
</dbReference>
<dbReference type="RefSeq" id="WP_181358347.1">
    <property type="nucleotide sequence ID" value="NZ_PYGD01000001.1"/>
</dbReference>
<dbReference type="EMBL" id="PYGD01000001">
    <property type="protein sequence ID" value="PSK94928.1"/>
    <property type="molecule type" value="Genomic_DNA"/>
</dbReference>
<protein>
    <submittedName>
        <fullName evidence="1">Uncharacterized protein</fullName>
    </submittedName>
</protein>
<dbReference type="NCBIfam" id="NF038153">
    <property type="entry name" value="lant_leader_L1a"/>
    <property type="match status" value="1"/>
</dbReference>
<gene>
    <name evidence="1" type="ORF">B0I18_1011091</name>
</gene>
<evidence type="ECO:0000313" key="2">
    <source>
        <dbReference type="Proteomes" id="UP000240572"/>
    </source>
</evidence>
<dbReference type="AlphaFoldDB" id="A0A2P8DCH5"/>
<evidence type="ECO:0000313" key="1">
    <source>
        <dbReference type="EMBL" id="PSK94928.1"/>
    </source>
</evidence>